<feature type="compositionally biased region" description="Basic and acidic residues" evidence="1">
    <location>
        <begin position="489"/>
        <end position="498"/>
    </location>
</feature>
<feature type="region of interest" description="Disordered" evidence="1">
    <location>
        <begin position="738"/>
        <end position="767"/>
    </location>
</feature>
<feature type="compositionally biased region" description="Polar residues" evidence="1">
    <location>
        <begin position="594"/>
        <end position="609"/>
    </location>
</feature>
<reference evidence="2 3" key="1">
    <citation type="journal article" date="2022" name="bioRxiv">
        <title>Genomics of Preaxostyla Flagellates Illuminates Evolutionary Transitions and the Path Towards Mitochondrial Loss.</title>
        <authorList>
            <person name="Novak L.V.F."/>
            <person name="Treitli S.C."/>
            <person name="Pyrih J."/>
            <person name="Halakuc P."/>
            <person name="Pipaliya S.V."/>
            <person name="Vacek V."/>
            <person name="Brzon O."/>
            <person name="Soukal P."/>
            <person name="Eme L."/>
            <person name="Dacks J.B."/>
            <person name="Karnkowska A."/>
            <person name="Elias M."/>
            <person name="Hampl V."/>
        </authorList>
    </citation>
    <scope>NUCLEOTIDE SEQUENCE [LARGE SCALE GENOMIC DNA]</scope>
    <source>
        <strain evidence="2">NAU3</strain>
        <tissue evidence="2">Gut</tissue>
    </source>
</reference>
<accession>A0ABQ9XVS6</accession>
<feature type="region of interest" description="Disordered" evidence="1">
    <location>
        <begin position="520"/>
        <end position="641"/>
    </location>
</feature>
<proteinExistence type="predicted"/>
<evidence type="ECO:0000313" key="3">
    <source>
        <dbReference type="Proteomes" id="UP001281761"/>
    </source>
</evidence>
<feature type="compositionally biased region" description="Polar residues" evidence="1">
    <location>
        <begin position="468"/>
        <end position="477"/>
    </location>
</feature>
<organism evidence="2 3">
    <name type="scientific">Blattamonas nauphoetae</name>
    <dbReference type="NCBI Taxonomy" id="2049346"/>
    <lineage>
        <taxon>Eukaryota</taxon>
        <taxon>Metamonada</taxon>
        <taxon>Preaxostyla</taxon>
        <taxon>Oxymonadida</taxon>
        <taxon>Blattamonas</taxon>
    </lineage>
</organism>
<protein>
    <recommendedName>
        <fullName evidence="4">Shugoshin C-terminal domain-containing protein</fullName>
    </recommendedName>
</protein>
<feature type="region of interest" description="Disordered" evidence="1">
    <location>
        <begin position="254"/>
        <end position="279"/>
    </location>
</feature>
<sequence length="767" mass="85904">MTDIRRVQICQKSIFDLFDLVNRTQKLFNENKITFEQHRTEMTAHNDTLHGIRDTIDSQIKELNVQLSRIRQSKKYFQQSSLSQQDESLLQSIPESMEQLETILLNDLASLESLTGVAVQMADFIAQTTFDALQNNLKSLNVDSLQFSDLMNQSGTDNAQQHMIPTLNRQSTPSLQSSKSSLDSISHAADDLMHEPLSFVDSQKHGYDPEESSGLEHSLGPSSFSFSPTHVMTMRIDPNKDKTSIVSDRFSARIQQGTDPDQDVSMDEQPEPVYQKKSGIQTCSFDATRGKIVSDGENDDVASESESLFSHRSTSTNTSSKHSTHSVHSSPPSEPPPESKPSIQPPFRVRNPFTSQIVEPSQSAQKPETNDQPENTHADDAGQGIKRSRPTSPEDDVPKKERRFEDESSTRSENGDLGLNETAQSPSSADRGEKRAKFEEDDENVEEEEEEEVMVSPTRQYPPLNYFTLLSSHTPTIRQKRLKSKKNGKSSEENKDKETEEDDEADSLVLKVNSNYLSSFSPIRAHKSPITSQTSNDTLSPAGSHGKPAIHFQLLVRPQPPANPTAPLSSPSQSKESKDRQMGAAKLHFLSKSPAKQEQKPQLNETQRSSKPKDRTKQSVYDRVFNDTETKKEGAKTDKKKNLNTTYSSVFNEMNETFSSIRERPTRTEKKNILPATSQTSAIKSEMPSPLRSPQTVRNDQLPRTPPQTAQNRPSTFILPSSQSTLRTATLRKDVLAFSSISTPQPTRDEKQKIHSSTPLFNRTSNL</sequence>
<feature type="compositionally biased region" description="Basic and acidic residues" evidence="1">
    <location>
        <begin position="624"/>
        <end position="641"/>
    </location>
</feature>
<dbReference type="EMBL" id="JARBJD010000065">
    <property type="protein sequence ID" value="KAK2955589.1"/>
    <property type="molecule type" value="Genomic_DNA"/>
</dbReference>
<feature type="compositionally biased region" description="Acidic residues" evidence="1">
    <location>
        <begin position="260"/>
        <end position="270"/>
    </location>
</feature>
<feature type="compositionally biased region" description="Basic and acidic residues" evidence="1">
    <location>
        <begin position="396"/>
        <end position="414"/>
    </location>
</feature>
<feature type="compositionally biased region" description="Polar residues" evidence="1">
    <location>
        <begin position="707"/>
        <end position="716"/>
    </location>
</feature>
<feature type="compositionally biased region" description="Acidic residues" evidence="1">
    <location>
        <begin position="439"/>
        <end position="453"/>
    </location>
</feature>
<evidence type="ECO:0000313" key="2">
    <source>
        <dbReference type="EMBL" id="KAK2955589.1"/>
    </source>
</evidence>
<feature type="region of interest" description="Disordered" evidence="1">
    <location>
        <begin position="675"/>
        <end position="716"/>
    </location>
</feature>
<comment type="caution">
    <text evidence="2">The sequence shown here is derived from an EMBL/GenBank/DDBJ whole genome shotgun (WGS) entry which is preliminary data.</text>
</comment>
<feature type="compositionally biased region" description="Low complexity" evidence="1">
    <location>
        <begin position="310"/>
        <end position="331"/>
    </location>
</feature>
<feature type="region of interest" description="Disordered" evidence="1">
    <location>
        <begin position="294"/>
        <end position="508"/>
    </location>
</feature>
<dbReference type="Proteomes" id="UP001281761">
    <property type="component" value="Unassembled WGS sequence"/>
</dbReference>
<feature type="compositionally biased region" description="Polar residues" evidence="1">
    <location>
        <begin position="755"/>
        <end position="767"/>
    </location>
</feature>
<keyword evidence="3" id="KW-1185">Reference proteome</keyword>
<evidence type="ECO:0000256" key="1">
    <source>
        <dbReference type="SAM" id="MobiDB-lite"/>
    </source>
</evidence>
<evidence type="ECO:0008006" key="4">
    <source>
        <dbReference type="Google" id="ProtNLM"/>
    </source>
</evidence>
<feature type="compositionally biased region" description="Basic residues" evidence="1">
    <location>
        <begin position="478"/>
        <end position="488"/>
    </location>
</feature>
<feature type="compositionally biased region" description="Polar residues" evidence="1">
    <location>
        <begin position="352"/>
        <end position="373"/>
    </location>
</feature>
<feature type="compositionally biased region" description="Polar residues" evidence="1">
    <location>
        <begin position="529"/>
        <end position="541"/>
    </location>
</feature>
<feature type="region of interest" description="Disordered" evidence="1">
    <location>
        <begin position="202"/>
        <end position="222"/>
    </location>
</feature>
<name>A0ABQ9XVS6_9EUKA</name>
<gene>
    <name evidence="2" type="ORF">BLNAU_9448</name>
</gene>